<keyword evidence="1" id="KW-0378">Hydrolase</keyword>
<dbReference type="SUPFAM" id="SSF55785">
    <property type="entry name" value="PYP-like sensor domain (PAS domain)"/>
    <property type="match status" value="1"/>
</dbReference>
<keyword evidence="5" id="KW-1185">Reference proteome</keyword>
<proteinExistence type="predicted"/>
<organism evidence="4 5">
    <name type="scientific">Streptomyces sp. 900116325</name>
    <dbReference type="NCBI Taxonomy" id="3154295"/>
    <lineage>
        <taxon>Bacteria</taxon>
        <taxon>Bacillati</taxon>
        <taxon>Actinomycetota</taxon>
        <taxon>Actinomycetes</taxon>
        <taxon>Kitasatosporales</taxon>
        <taxon>Streptomycetaceae</taxon>
        <taxon>Streptomyces</taxon>
    </lineage>
</organism>
<dbReference type="Pfam" id="PF08448">
    <property type="entry name" value="PAS_4"/>
    <property type="match status" value="1"/>
</dbReference>
<dbReference type="SMART" id="SM00331">
    <property type="entry name" value="PP2C_SIG"/>
    <property type="match status" value="1"/>
</dbReference>
<dbReference type="InterPro" id="IPR000014">
    <property type="entry name" value="PAS"/>
</dbReference>
<feature type="domain" description="PPM-type phosphatase" evidence="3">
    <location>
        <begin position="201"/>
        <end position="414"/>
    </location>
</feature>
<dbReference type="SMART" id="SM00091">
    <property type="entry name" value="PAS"/>
    <property type="match status" value="1"/>
</dbReference>
<dbReference type="EMBL" id="JBEXIP010000064">
    <property type="protein sequence ID" value="MET8438594.1"/>
    <property type="molecule type" value="Genomic_DNA"/>
</dbReference>
<dbReference type="RefSeq" id="WP_356712985.1">
    <property type="nucleotide sequence ID" value="NZ_JBEXIP010000064.1"/>
</dbReference>
<dbReference type="InterPro" id="IPR001932">
    <property type="entry name" value="PPM-type_phosphatase-like_dom"/>
</dbReference>
<comment type="caution">
    <text evidence="4">The sequence shown here is derived from an EMBL/GenBank/DDBJ whole genome shotgun (WGS) entry which is preliminary data.</text>
</comment>
<gene>
    <name evidence="4" type="ORF">ABZV61_39030</name>
</gene>
<evidence type="ECO:0000256" key="1">
    <source>
        <dbReference type="ARBA" id="ARBA00022801"/>
    </source>
</evidence>
<dbReference type="Proteomes" id="UP001550044">
    <property type="component" value="Unassembled WGS sequence"/>
</dbReference>
<dbReference type="SUPFAM" id="SSF81606">
    <property type="entry name" value="PP2C-like"/>
    <property type="match status" value="1"/>
</dbReference>
<reference evidence="4 5" key="1">
    <citation type="submission" date="2024-06" db="EMBL/GenBank/DDBJ databases">
        <title>The Natural Products Discovery Center: Release of the First 8490 Sequenced Strains for Exploring Actinobacteria Biosynthetic Diversity.</title>
        <authorList>
            <person name="Kalkreuter E."/>
            <person name="Kautsar S.A."/>
            <person name="Yang D."/>
            <person name="Bader C.D."/>
            <person name="Teijaro C.N."/>
            <person name="Fluegel L."/>
            <person name="Davis C.M."/>
            <person name="Simpson J.R."/>
            <person name="Lauterbach L."/>
            <person name="Steele A.D."/>
            <person name="Gui C."/>
            <person name="Meng S."/>
            <person name="Li G."/>
            <person name="Viehrig K."/>
            <person name="Ye F."/>
            <person name="Su P."/>
            <person name="Kiefer A.F."/>
            <person name="Nichols A."/>
            <person name="Cepeda A.J."/>
            <person name="Yan W."/>
            <person name="Fan B."/>
            <person name="Jiang Y."/>
            <person name="Adhikari A."/>
            <person name="Zheng C.-J."/>
            <person name="Schuster L."/>
            <person name="Cowan T.M."/>
            <person name="Smanski M.J."/>
            <person name="Chevrette M.G."/>
            <person name="De Carvalho L.P.S."/>
            <person name="Shen B."/>
        </authorList>
    </citation>
    <scope>NUCLEOTIDE SEQUENCE [LARGE SCALE GENOMIC DNA]</scope>
    <source>
        <strain evidence="4 5">NPDC005137</strain>
    </source>
</reference>
<dbReference type="Gene3D" id="3.60.40.10">
    <property type="entry name" value="PPM-type phosphatase domain"/>
    <property type="match status" value="1"/>
</dbReference>
<dbReference type="InterPro" id="IPR013656">
    <property type="entry name" value="PAS_4"/>
</dbReference>
<dbReference type="InterPro" id="IPR036457">
    <property type="entry name" value="PPM-type-like_dom_sf"/>
</dbReference>
<evidence type="ECO:0000313" key="5">
    <source>
        <dbReference type="Proteomes" id="UP001550044"/>
    </source>
</evidence>
<feature type="domain" description="PAS" evidence="2">
    <location>
        <begin position="6"/>
        <end position="72"/>
    </location>
</feature>
<evidence type="ECO:0000259" key="2">
    <source>
        <dbReference type="SMART" id="SM00091"/>
    </source>
</evidence>
<dbReference type="PANTHER" id="PTHR43156">
    <property type="entry name" value="STAGE II SPORULATION PROTEIN E-RELATED"/>
    <property type="match status" value="1"/>
</dbReference>
<evidence type="ECO:0000313" key="4">
    <source>
        <dbReference type="EMBL" id="MET8438594.1"/>
    </source>
</evidence>
<dbReference type="Pfam" id="PF07228">
    <property type="entry name" value="SpoIIE"/>
    <property type="match status" value="1"/>
</dbReference>
<dbReference type="InterPro" id="IPR052016">
    <property type="entry name" value="Bact_Sigma-Reg"/>
</dbReference>
<dbReference type="PANTHER" id="PTHR43156:SF2">
    <property type="entry name" value="STAGE II SPORULATION PROTEIN E"/>
    <property type="match status" value="1"/>
</dbReference>
<evidence type="ECO:0000259" key="3">
    <source>
        <dbReference type="SMART" id="SM00331"/>
    </source>
</evidence>
<dbReference type="Gene3D" id="3.30.450.20">
    <property type="entry name" value="PAS domain"/>
    <property type="match status" value="1"/>
</dbReference>
<dbReference type="InterPro" id="IPR035965">
    <property type="entry name" value="PAS-like_dom_sf"/>
</dbReference>
<accession>A0ABV2UL75</accession>
<sequence>MTALEIDYKALFAVHPSPSLVLGPDLVIVAANRAYCRVIGRPREELVGQYFFDALPGNPADPDRGAAQKRTAASLHRVLASGQSDIITLQKYDIPVVQTPDRFEERWWSVFHIPVRGSDGKVALIIHRVEDMTEFVQPHHADHDRPGRSGRVEDMKAELYARAQESRRLTEELHEAHARERQVAVALQEAMLQSPDLAQHQDIAVRYLPAVASLDICGDWFDVVDLPGNRFTVAVGDVVGHDLAAAAVMGMLRSALSAASRSNIGPARALEVLGMYAHSVEGALAATVVQVLIDIDMRMLVYSTAGHPPPVLLHADGSSELLDQAVDPPLGVWPENVPRSQVALTYKRGDALVLYTDGLVERRGEDIDVGLARLMAVLAACAGLNAEHFADAALGRLGVSGSSRDDITLVVATL</sequence>
<dbReference type="CDD" id="cd00130">
    <property type="entry name" value="PAS"/>
    <property type="match status" value="1"/>
</dbReference>
<name>A0ABV2UL75_9ACTN</name>
<protein>
    <submittedName>
        <fullName evidence="4">SpoIIE family protein phosphatase</fullName>
    </submittedName>
</protein>